<keyword evidence="2" id="KW-1185">Reference proteome</keyword>
<protein>
    <recommendedName>
        <fullName evidence="3">Reverse transcriptase</fullName>
    </recommendedName>
</protein>
<dbReference type="EMBL" id="JANIIK010000109">
    <property type="protein sequence ID" value="KAJ3598520.1"/>
    <property type="molecule type" value="Genomic_DNA"/>
</dbReference>
<comment type="caution">
    <text evidence="1">The sequence shown here is derived from an EMBL/GenBank/DDBJ whole genome shotgun (WGS) entry which is preliminary data.</text>
</comment>
<accession>A0A9Q0E464</accession>
<name>A0A9Q0E464_9TELE</name>
<sequence length="128" mass="13743">MAFCLVFQHSGHGVFKAKRASNVPTPGIRNSLEAAKDLAPDQGDLLAEAKIQAMTSRDTGPSRCCVFHKTHINPSVLTPAAQRTNGFKGLVKSRPADPPVLRYIENSFQGGEKAGTTFLDLTAAYDTV</sequence>
<evidence type="ECO:0000313" key="2">
    <source>
        <dbReference type="Proteomes" id="UP001148018"/>
    </source>
</evidence>
<reference evidence="1" key="1">
    <citation type="submission" date="2022-07" db="EMBL/GenBank/DDBJ databases">
        <title>Chromosome-level genome of Muraenolepis orangiensis.</title>
        <authorList>
            <person name="Kim J."/>
        </authorList>
    </citation>
    <scope>NUCLEOTIDE SEQUENCE</scope>
    <source>
        <strain evidence="1">KU_S4_2022</strain>
        <tissue evidence="1">Muscle</tissue>
    </source>
</reference>
<evidence type="ECO:0008006" key="3">
    <source>
        <dbReference type="Google" id="ProtNLM"/>
    </source>
</evidence>
<organism evidence="1 2">
    <name type="scientific">Muraenolepis orangiensis</name>
    <name type="common">Patagonian moray cod</name>
    <dbReference type="NCBI Taxonomy" id="630683"/>
    <lineage>
        <taxon>Eukaryota</taxon>
        <taxon>Metazoa</taxon>
        <taxon>Chordata</taxon>
        <taxon>Craniata</taxon>
        <taxon>Vertebrata</taxon>
        <taxon>Euteleostomi</taxon>
        <taxon>Actinopterygii</taxon>
        <taxon>Neopterygii</taxon>
        <taxon>Teleostei</taxon>
        <taxon>Neoteleostei</taxon>
        <taxon>Acanthomorphata</taxon>
        <taxon>Zeiogadaria</taxon>
        <taxon>Gadariae</taxon>
        <taxon>Gadiformes</taxon>
        <taxon>Muraenolepidoidei</taxon>
        <taxon>Muraenolepididae</taxon>
        <taxon>Muraenolepis</taxon>
    </lineage>
</organism>
<evidence type="ECO:0000313" key="1">
    <source>
        <dbReference type="EMBL" id="KAJ3598520.1"/>
    </source>
</evidence>
<proteinExistence type="predicted"/>
<dbReference type="AlphaFoldDB" id="A0A9Q0E464"/>
<gene>
    <name evidence="1" type="ORF">NHX12_002031</name>
</gene>
<dbReference type="Proteomes" id="UP001148018">
    <property type="component" value="Unassembled WGS sequence"/>
</dbReference>